<comment type="caution">
    <text evidence="1">The sequence shown here is derived from an EMBL/GenBank/DDBJ whole genome shotgun (WGS) entry which is preliminary data.</text>
</comment>
<keyword evidence="2" id="KW-1185">Reference proteome</keyword>
<evidence type="ECO:0000313" key="2">
    <source>
        <dbReference type="Proteomes" id="UP001231109"/>
    </source>
</evidence>
<gene>
    <name evidence="1" type="ORF">ORJ04_22290</name>
</gene>
<dbReference type="EMBL" id="JAPJDZ010000245">
    <property type="protein sequence ID" value="MDP5138681.1"/>
    <property type="molecule type" value="Genomic_DNA"/>
</dbReference>
<evidence type="ECO:0000313" key="1">
    <source>
        <dbReference type="EMBL" id="MDP5138681.1"/>
    </source>
</evidence>
<name>A0ABT9I5L1_9GAMM</name>
<reference evidence="1 2" key="1">
    <citation type="submission" date="2022-11" db="EMBL/GenBank/DDBJ databases">
        <title>Viruses from the air-sea interface of a natural surface slick.</title>
        <authorList>
            <person name="Rahlff J."/>
            <person name="Holmfeldt K."/>
        </authorList>
    </citation>
    <scope>NUCLEOTIDE SEQUENCE [LARGE SCALE GENOMIC DNA]</scope>
    <source>
        <strain evidence="1 2">SMS4</strain>
    </source>
</reference>
<organism evidence="1 2">
    <name type="scientific">Rheinheimera baltica</name>
    <dbReference type="NCBI Taxonomy" id="67576"/>
    <lineage>
        <taxon>Bacteria</taxon>
        <taxon>Pseudomonadati</taxon>
        <taxon>Pseudomonadota</taxon>
        <taxon>Gammaproteobacteria</taxon>
        <taxon>Chromatiales</taxon>
        <taxon>Chromatiaceae</taxon>
        <taxon>Rheinheimera</taxon>
    </lineage>
</organism>
<proteinExistence type="predicted"/>
<sequence length="66" mass="7602">FVMGELIGQHRDDIQSCAKNKTGCRQSEKVFKRYTHEVVRVSFGHYIGSKRLMSALINFMKGVIRV</sequence>
<accession>A0ABT9I5L1</accession>
<protein>
    <submittedName>
        <fullName evidence="1">Uncharacterized protein</fullName>
    </submittedName>
</protein>
<feature type="non-terminal residue" evidence="1">
    <location>
        <position position="1"/>
    </location>
</feature>
<dbReference type="RefSeq" id="WP_305977787.1">
    <property type="nucleotide sequence ID" value="NZ_JAPJDZ010000245.1"/>
</dbReference>
<dbReference type="Proteomes" id="UP001231109">
    <property type="component" value="Unassembled WGS sequence"/>
</dbReference>